<protein>
    <submittedName>
        <fullName evidence="10">GPS domain-containing protein</fullName>
    </submittedName>
</protein>
<dbReference type="InterPro" id="IPR000203">
    <property type="entry name" value="GPS"/>
</dbReference>
<evidence type="ECO:0000256" key="5">
    <source>
        <dbReference type="SAM" id="MobiDB-lite"/>
    </source>
</evidence>
<feature type="transmembrane region" description="Helical" evidence="6">
    <location>
        <begin position="908"/>
        <end position="932"/>
    </location>
</feature>
<dbReference type="Pfam" id="PF01825">
    <property type="entry name" value="GPS"/>
    <property type="match status" value="1"/>
</dbReference>
<evidence type="ECO:0000256" key="6">
    <source>
        <dbReference type="SAM" id="Phobius"/>
    </source>
</evidence>
<reference evidence="9" key="2">
    <citation type="submission" date="2024-04" db="EMBL/GenBank/DDBJ databases">
        <authorList>
            <person name="Chen Y."/>
            <person name="Shah S."/>
            <person name="Dougan E. K."/>
            <person name="Thang M."/>
            <person name="Chan C."/>
        </authorList>
    </citation>
    <scope>NUCLEOTIDE SEQUENCE [LARGE SCALE GENOMIC DNA]</scope>
</reference>
<evidence type="ECO:0000313" key="9">
    <source>
        <dbReference type="EMBL" id="CAL1153537.1"/>
    </source>
</evidence>
<reference evidence="8" key="1">
    <citation type="submission" date="2022-10" db="EMBL/GenBank/DDBJ databases">
        <authorList>
            <person name="Chen Y."/>
            <person name="Dougan E. K."/>
            <person name="Chan C."/>
            <person name="Rhodes N."/>
            <person name="Thang M."/>
        </authorList>
    </citation>
    <scope>NUCLEOTIDE SEQUENCE</scope>
</reference>
<accession>A0A9P1G7K0</accession>
<dbReference type="EMBL" id="CAMXCT030002746">
    <property type="protein sequence ID" value="CAL4787474.1"/>
    <property type="molecule type" value="Genomic_DNA"/>
</dbReference>
<dbReference type="Proteomes" id="UP001152797">
    <property type="component" value="Unassembled WGS sequence"/>
</dbReference>
<feature type="compositionally biased region" description="Low complexity" evidence="5">
    <location>
        <begin position="220"/>
        <end position="235"/>
    </location>
</feature>
<keyword evidence="3 6" id="KW-1133">Transmembrane helix</keyword>
<comment type="caution">
    <text evidence="8">The sequence shown here is derived from an EMBL/GenBank/DDBJ whole genome shotgun (WGS) entry which is preliminary data.</text>
</comment>
<evidence type="ECO:0000256" key="1">
    <source>
        <dbReference type="ARBA" id="ARBA00004370"/>
    </source>
</evidence>
<dbReference type="OrthoDB" id="10679301at2759"/>
<dbReference type="PANTHER" id="PTHR12011">
    <property type="entry name" value="ADHESION G-PROTEIN COUPLED RECEPTOR"/>
    <property type="match status" value="1"/>
</dbReference>
<keyword evidence="4 6" id="KW-0472">Membrane</keyword>
<feature type="chain" id="PRO_5043272532" evidence="7">
    <location>
        <begin position="17"/>
        <end position="1010"/>
    </location>
</feature>
<evidence type="ECO:0000256" key="4">
    <source>
        <dbReference type="ARBA" id="ARBA00023136"/>
    </source>
</evidence>
<name>A0A9P1G7K0_9DINO</name>
<keyword evidence="2 6" id="KW-0812">Transmembrane</keyword>
<feature type="region of interest" description="Disordered" evidence="5">
    <location>
        <begin position="161"/>
        <end position="208"/>
    </location>
</feature>
<organism evidence="8">
    <name type="scientific">Cladocopium goreaui</name>
    <dbReference type="NCBI Taxonomy" id="2562237"/>
    <lineage>
        <taxon>Eukaryota</taxon>
        <taxon>Sar</taxon>
        <taxon>Alveolata</taxon>
        <taxon>Dinophyceae</taxon>
        <taxon>Suessiales</taxon>
        <taxon>Symbiodiniaceae</taxon>
        <taxon>Cladocopium</taxon>
    </lineage>
</organism>
<evidence type="ECO:0000313" key="10">
    <source>
        <dbReference type="EMBL" id="CAL4787474.1"/>
    </source>
</evidence>
<evidence type="ECO:0000256" key="2">
    <source>
        <dbReference type="ARBA" id="ARBA00022692"/>
    </source>
</evidence>
<proteinExistence type="predicted"/>
<feature type="region of interest" description="Disordered" evidence="5">
    <location>
        <begin position="257"/>
        <end position="288"/>
    </location>
</feature>
<feature type="signal peptide" evidence="7">
    <location>
        <begin position="1"/>
        <end position="16"/>
    </location>
</feature>
<evidence type="ECO:0000313" key="11">
    <source>
        <dbReference type="Proteomes" id="UP001152797"/>
    </source>
</evidence>
<dbReference type="PANTHER" id="PTHR12011:SF347">
    <property type="entry name" value="FI21270P1-RELATED"/>
    <property type="match status" value="1"/>
</dbReference>
<evidence type="ECO:0000313" key="8">
    <source>
        <dbReference type="EMBL" id="CAI4000162.1"/>
    </source>
</evidence>
<gene>
    <name evidence="8" type="ORF">C1SCF055_LOCUS26301</name>
</gene>
<feature type="region of interest" description="Disordered" evidence="5">
    <location>
        <begin position="964"/>
        <end position="983"/>
    </location>
</feature>
<keyword evidence="11" id="KW-1185">Reference proteome</keyword>
<feature type="transmembrane region" description="Helical" evidence="6">
    <location>
        <begin position="780"/>
        <end position="804"/>
    </location>
</feature>
<dbReference type="EMBL" id="CAMXCT020002746">
    <property type="protein sequence ID" value="CAL1153537.1"/>
    <property type="molecule type" value="Genomic_DNA"/>
</dbReference>
<evidence type="ECO:0000256" key="3">
    <source>
        <dbReference type="ARBA" id="ARBA00022989"/>
    </source>
</evidence>
<dbReference type="AlphaFoldDB" id="A0A9P1G7K0"/>
<feature type="region of interest" description="Disordered" evidence="5">
    <location>
        <begin position="99"/>
        <end position="134"/>
    </location>
</feature>
<comment type="subcellular location">
    <subcellularLocation>
        <location evidence="1">Membrane</location>
    </subcellularLocation>
</comment>
<evidence type="ECO:0000256" key="7">
    <source>
        <dbReference type="SAM" id="SignalP"/>
    </source>
</evidence>
<feature type="compositionally biased region" description="Low complexity" evidence="5">
    <location>
        <begin position="266"/>
        <end position="281"/>
    </location>
</feature>
<dbReference type="EMBL" id="CAMXCT010002746">
    <property type="protein sequence ID" value="CAI4000162.1"/>
    <property type="molecule type" value="Genomic_DNA"/>
</dbReference>
<sequence length="1010" mass="110839">MPRIWWKAVLMAWARAADWEAVGLDVECRGPGTVDSVSFYTLHEPVLAEQDCKDLCVADLDCVGIEYSLLFQRCEVWTSPIEDFMPSIDHNCYKLLPSTSSTVSSTASSTTSTTTTTSTRSTTSTTSRSSATLTETVSTATSTYTSSQSLTTSTRSVTSTSASLTRTFTSTRSSTRTSSVTSTVSTTSTGSATSATAATSETFSTTTSRVGLLTSTLTTTVSASSTTSSTSSTSVAPAPYTSELSLTGNLVATTESVLSTEQSIGTSTSTTVPMSTETTEPADLSEVDEKRHQDSASLIEPGRLCLHNSEWSCFDVQETKKTLAERERDLLQHLKSTEVGTANFKLGDEMMVAEILSTALEWTVGNVTIFVPESFLPAIGGSGALIATSLDPFDHYAKYPLVSHSVTPNTAALLSLRATGADFQNIKVQNLSEPIRFSLLVDPNREAFCAYWDEEENRWSQKGMETLWRDETGRLMCASYHLTLFGAVLGGFIDALLCSQATLLSSESVRTVFGTAWYWEKDAKLFWIAILLQSLLMILACACDHRPSRGAWLDENFVTTNPHRAKASQYARTRAKTTLTGRVNIDRQNARYLAGGIGSGFCSSLKETAMNFLDVIGSTCEASFSYMRNFVVCAWETSWELLWPSEGNNRKATIRRLMARMVASSLEYQACASMWLSLEDVRFLLEEDQLAATGASRPSTPSTRASASKADTISVKSVEGEELRVSEVKIKVLHRLVEEQLTQQHETLMQSAGRGSFLAKTAARLFLSQAPWLTVLHRSIFISSSLSTVLLLCRISGALAVTALFWQNSAGSKLCRKDMDMWDTLGKCVAVALATLLLASIPEMLLSKLHIREFVKVDEEDMSRVIRRWRCRDRVLWVSSVSYITFCLMFVTSFLANVNPKDVRDWEISATIEICTDLILVPSFMTFLFLAVTGISARCWKDVVEESAEHIGCGDSMEQQFSIVPRPPQRPRRSRSLSQMKSTETLPALLRKMESEAKSGIFSKVPSCGA</sequence>
<feature type="transmembrane region" description="Helical" evidence="6">
    <location>
        <begin position="875"/>
        <end position="896"/>
    </location>
</feature>
<dbReference type="GO" id="GO:0005886">
    <property type="term" value="C:plasma membrane"/>
    <property type="evidence" value="ECO:0007669"/>
    <property type="project" value="TreeGrafter"/>
</dbReference>
<keyword evidence="7" id="KW-0732">Signal</keyword>
<feature type="region of interest" description="Disordered" evidence="5">
    <location>
        <begin position="220"/>
        <end position="239"/>
    </location>
</feature>